<dbReference type="SUPFAM" id="SSF49401">
    <property type="entry name" value="Bacterial adhesins"/>
    <property type="match status" value="1"/>
</dbReference>
<comment type="caution">
    <text evidence="6">The sequence shown here is derived from an EMBL/GenBank/DDBJ whole genome shotgun (WGS) entry which is preliminary data.</text>
</comment>
<dbReference type="Gene3D" id="2.60.40.1090">
    <property type="entry name" value="Fimbrial-type adhesion domain"/>
    <property type="match status" value="1"/>
</dbReference>
<dbReference type="RefSeq" id="WP_076727967.1">
    <property type="nucleotide sequence ID" value="NZ_JAVSDN010000012.1"/>
</dbReference>
<dbReference type="AlphaFoldDB" id="A0AAN6AWY7"/>
<dbReference type="Pfam" id="PF16970">
    <property type="entry name" value="FimA"/>
    <property type="match status" value="1"/>
</dbReference>
<gene>
    <name evidence="6" type="ORF">FZI38_15600</name>
</gene>
<evidence type="ECO:0000256" key="4">
    <source>
        <dbReference type="ARBA" id="ARBA00023263"/>
    </source>
</evidence>
<keyword evidence="3 5" id="KW-0732">Signal</keyword>
<protein>
    <submittedName>
        <fullName evidence="6">Type 1 fimbrial protein</fullName>
    </submittedName>
</protein>
<name>A0AAN6AWY7_CROSK</name>
<accession>A0AAN6AWY7</accession>
<dbReference type="GO" id="GO:0043709">
    <property type="term" value="P:cell adhesion involved in single-species biofilm formation"/>
    <property type="evidence" value="ECO:0007669"/>
    <property type="project" value="TreeGrafter"/>
</dbReference>
<evidence type="ECO:0000313" key="6">
    <source>
        <dbReference type="EMBL" id="KAB0876820.1"/>
    </source>
</evidence>
<reference evidence="6 7" key="1">
    <citation type="submission" date="2019-09" db="EMBL/GenBank/DDBJ databases">
        <title>Prevalence, distribution, and phylogeny of type two toxin-antitoxin genes possessed by Cronobacter species where C. sakazakii homologs follow sequence type lineages.</title>
        <authorList>
            <person name="Finkelstein S."/>
            <person name="Negrete F."/>
            <person name="Jang H."/>
            <person name="Gopinath G.R."/>
            <person name="Tall B.D."/>
        </authorList>
    </citation>
    <scope>NUCLEOTIDE SEQUENCE [LARGE SCALE GENOMIC DNA]</scope>
    <source>
        <strain evidence="6 7">MOD1_Comp4</strain>
    </source>
</reference>
<feature type="chain" id="PRO_5042856111" evidence="5">
    <location>
        <begin position="23"/>
        <end position="188"/>
    </location>
</feature>
<dbReference type="PANTHER" id="PTHR33420:SF3">
    <property type="entry name" value="FIMBRIAL SUBUNIT ELFA"/>
    <property type="match status" value="1"/>
</dbReference>
<dbReference type="GO" id="GO:0009289">
    <property type="term" value="C:pilus"/>
    <property type="evidence" value="ECO:0007669"/>
    <property type="project" value="UniProtKB-SubCell"/>
</dbReference>
<sequence>MKKLALGLSLAAAMGFAVTAQAASTGTITFEGELTATSCDVNVDGQGSDATITLPTMGINQLDAAGKTAGRTNFVMDLTNCAGTLKTVAAYFEAGASVDPVTGRLKNTIDSTTGGGASKVSLQLRDGSSTSYDVIKAGDASQSTKTSFVTYDATEGTATLPYAVEYYAEDATTAGKVNSSVVYSLMYK</sequence>
<evidence type="ECO:0000256" key="2">
    <source>
        <dbReference type="ARBA" id="ARBA00006671"/>
    </source>
</evidence>
<dbReference type="InterPro" id="IPR039458">
    <property type="entry name" value="FimA-like"/>
</dbReference>
<dbReference type="InterPro" id="IPR036937">
    <property type="entry name" value="Adhesion_dom_fimbrial_sf"/>
</dbReference>
<comment type="similarity">
    <text evidence="2">Belongs to the fimbrial protein family.</text>
</comment>
<evidence type="ECO:0000256" key="3">
    <source>
        <dbReference type="ARBA" id="ARBA00022729"/>
    </source>
</evidence>
<feature type="signal peptide" evidence="5">
    <location>
        <begin position="1"/>
        <end position="22"/>
    </location>
</feature>
<dbReference type="EMBL" id="WAGF01000015">
    <property type="protein sequence ID" value="KAB0876820.1"/>
    <property type="molecule type" value="Genomic_DNA"/>
</dbReference>
<dbReference type="InterPro" id="IPR050263">
    <property type="entry name" value="Bact_Fimbrial_Adh_Pro"/>
</dbReference>
<comment type="subcellular location">
    <subcellularLocation>
        <location evidence="1">Fimbrium</location>
    </subcellularLocation>
</comment>
<dbReference type="PANTHER" id="PTHR33420">
    <property type="entry name" value="FIMBRIAL SUBUNIT ELFA-RELATED"/>
    <property type="match status" value="1"/>
</dbReference>
<evidence type="ECO:0000313" key="7">
    <source>
        <dbReference type="Proteomes" id="UP000439917"/>
    </source>
</evidence>
<keyword evidence="4" id="KW-0281">Fimbrium</keyword>
<evidence type="ECO:0000256" key="5">
    <source>
        <dbReference type="SAM" id="SignalP"/>
    </source>
</evidence>
<dbReference type="Proteomes" id="UP000439917">
    <property type="component" value="Unassembled WGS sequence"/>
</dbReference>
<evidence type="ECO:0000256" key="1">
    <source>
        <dbReference type="ARBA" id="ARBA00004561"/>
    </source>
</evidence>
<dbReference type="InterPro" id="IPR008966">
    <property type="entry name" value="Adhesion_dom_sf"/>
</dbReference>
<organism evidence="6 7">
    <name type="scientific">Cronobacter sakazakii</name>
    <name type="common">Enterobacter sakazakii</name>
    <dbReference type="NCBI Taxonomy" id="28141"/>
    <lineage>
        <taxon>Bacteria</taxon>
        <taxon>Pseudomonadati</taxon>
        <taxon>Pseudomonadota</taxon>
        <taxon>Gammaproteobacteria</taxon>
        <taxon>Enterobacterales</taxon>
        <taxon>Enterobacteriaceae</taxon>
        <taxon>Cronobacter</taxon>
    </lineage>
</organism>
<proteinExistence type="inferred from homology"/>